<dbReference type="PROSITE" id="PS00061">
    <property type="entry name" value="ADH_SHORT"/>
    <property type="match status" value="1"/>
</dbReference>
<dbReference type="InterPro" id="IPR036291">
    <property type="entry name" value="NAD(P)-bd_dom_sf"/>
</dbReference>
<accession>A0ABX5QJ70</accession>
<dbReference type="Gene3D" id="3.40.50.720">
    <property type="entry name" value="NAD(P)-binding Rossmann-like Domain"/>
    <property type="match status" value="1"/>
</dbReference>
<evidence type="ECO:0000256" key="1">
    <source>
        <dbReference type="ARBA" id="ARBA00006484"/>
    </source>
</evidence>
<dbReference type="Pfam" id="PF13561">
    <property type="entry name" value="adh_short_C2"/>
    <property type="match status" value="1"/>
</dbReference>
<protein>
    <submittedName>
        <fullName evidence="4">SDR family oxidoreductase</fullName>
    </submittedName>
</protein>
<dbReference type="InterPro" id="IPR002347">
    <property type="entry name" value="SDR_fam"/>
</dbReference>
<dbReference type="Proteomes" id="UP000285768">
    <property type="component" value="Chromosome"/>
</dbReference>
<evidence type="ECO:0000313" key="4">
    <source>
        <dbReference type="EMBL" id="QAB18984.1"/>
    </source>
</evidence>
<dbReference type="InterPro" id="IPR020904">
    <property type="entry name" value="Sc_DH/Rdtase_CS"/>
</dbReference>
<dbReference type="SMART" id="SM00822">
    <property type="entry name" value="PKS_KR"/>
    <property type="match status" value="1"/>
</dbReference>
<gene>
    <name evidence="4" type="ORF">Leucomu_14615</name>
</gene>
<reference evidence="4 5" key="1">
    <citation type="submission" date="2019-01" db="EMBL/GenBank/DDBJ databases">
        <title>Leucobacter muris sp. nov. isolated from the nose of a laboratory mouse.</title>
        <authorList>
            <person name="Benga L."/>
            <person name="Sproeer C."/>
            <person name="Schumann P."/>
            <person name="Verbarg S."/>
            <person name="Bunk B."/>
            <person name="Engelhardt E."/>
            <person name="Benten P.M."/>
            <person name="Sager M."/>
        </authorList>
    </citation>
    <scope>NUCLEOTIDE SEQUENCE [LARGE SCALE GENOMIC DNA]</scope>
    <source>
        <strain evidence="4 5">DSM 101948</strain>
    </source>
</reference>
<name>A0ABX5QJ70_9MICO</name>
<dbReference type="PANTHER" id="PTHR42760:SF133">
    <property type="entry name" value="3-OXOACYL-[ACYL-CARRIER-PROTEIN] REDUCTASE"/>
    <property type="match status" value="1"/>
</dbReference>
<dbReference type="NCBIfam" id="NF004847">
    <property type="entry name" value="PRK06198.1"/>
    <property type="match status" value="1"/>
</dbReference>
<dbReference type="CDD" id="cd05233">
    <property type="entry name" value="SDR_c"/>
    <property type="match status" value="1"/>
</dbReference>
<keyword evidence="2" id="KW-0560">Oxidoreductase</keyword>
<sequence>MQNLMAGKILLVTGGTQGLGLAIAEAAAREGATGIAIVGRSAEKAERAAAAIRDRAIGGGPEGAARAESGVEVLAIAADLAAPGEAERTVTETIERFGRVDSLVNAAGATSRGTLLDTTRELLDEHLTVNLVAPFMTMQAAVLDMRRRGAPGTILNIISMAMHGGQPYLAPYTASKAGLAGLTRNAAFAHRFDRVRINGLNIGWTATPGETVTQRTFHGADADWLARAEAAQPMGKLGQPDEIADAVVFLLSERSGVVTGSIIDWDQNVPGAYDQ</sequence>
<feature type="domain" description="Ketoreductase" evidence="3">
    <location>
        <begin position="8"/>
        <end position="207"/>
    </location>
</feature>
<dbReference type="PRINTS" id="PR00081">
    <property type="entry name" value="GDHRDH"/>
</dbReference>
<dbReference type="PANTHER" id="PTHR42760">
    <property type="entry name" value="SHORT-CHAIN DEHYDROGENASES/REDUCTASES FAMILY MEMBER"/>
    <property type="match status" value="1"/>
</dbReference>
<evidence type="ECO:0000313" key="5">
    <source>
        <dbReference type="Proteomes" id="UP000285768"/>
    </source>
</evidence>
<evidence type="ECO:0000256" key="2">
    <source>
        <dbReference type="ARBA" id="ARBA00023002"/>
    </source>
</evidence>
<dbReference type="InterPro" id="IPR057326">
    <property type="entry name" value="KR_dom"/>
</dbReference>
<dbReference type="SUPFAM" id="SSF51735">
    <property type="entry name" value="NAD(P)-binding Rossmann-fold domains"/>
    <property type="match status" value="1"/>
</dbReference>
<organism evidence="4 5">
    <name type="scientific">Leucobacter muris</name>
    <dbReference type="NCBI Taxonomy" id="1935379"/>
    <lineage>
        <taxon>Bacteria</taxon>
        <taxon>Bacillati</taxon>
        <taxon>Actinomycetota</taxon>
        <taxon>Actinomycetes</taxon>
        <taxon>Micrococcales</taxon>
        <taxon>Microbacteriaceae</taxon>
        <taxon>Leucobacter</taxon>
    </lineage>
</organism>
<evidence type="ECO:0000259" key="3">
    <source>
        <dbReference type="SMART" id="SM00822"/>
    </source>
</evidence>
<dbReference type="RefSeq" id="WP_128387673.1">
    <property type="nucleotide sequence ID" value="NZ_CP035037.1"/>
</dbReference>
<keyword evidence="5" id="KW-1185">Reference proteome</keyword>
<proteinExistence type="inferred from homology"/>
<dbReference type="PRINTS" id="PR00080">
    <property type="entry name" value="SDRFAMILY"/>
</dbReference>
<comment type="similarity">
    <text evidence="1">Belongs to the short-chain dehydrogenases/reductases (SDR) family.</text>
</comment>
<dbReference type="EMBL" id="CP035037">
    <property type="protein sequence ID" value="QAB18984.1"/>
    <property type="molecule type" value="Genomic_DNA"/>
</dbReference>